<organism evidence="3 4">
    <name type="scientific">Brevibacillus ruminantium</name>
    <dbReference type="NCBI Taxonomy" id="2950604"/>
    <lineage>
        <taxon>Bacteria</taxon>
        <taxon>Bacillati</taxon>
        <taxon>Bacillota</taxon>
        <taxon>Bacilli</taxon>
        <taxon>Bacillales</taxon>
        <taxon>Paenibacillaceae</taxon>
        <taxon>Brevibacillus</taxon>
    </lineage>
</organism>
<sequence>MVASRQDAWTEDDDLVLAEVTLRHIREGGTQLAAFEEVGQRLGRTAAACGFRWNSCVRKRYDAAIAIAKNQRQQLKKMGRLASVQTQSNGEAHLFRRPQQPVSISLPESSPSTYSHPEEEQIESVIRMLINQKGLVQRVKQLEQELEGKTLELKEWKDAYDRTQKELEQIQGVNEDYKALVQIMERARKLAFLNEEEPARAIFKMDENGNLERVEK</sequence>
<keyword evidence="4" id="KW-1185">Reference proteome</keyword>
<feature type="region of interest" description="Disordered" evidence="2">
    <location>
        <begin position="89"/>
        <end position="116"/>
    </location>
</feature>
<reference evidence="3" key="1">
    <citation type="submission" date="2022-06" db="EMBL/GenBank/DDBJ databases">
        <title>Genome sequencing of Brevibacillus sp. BB3-R1.</title>
        <authorList>
            <person name="Heo J."/>
            <person name="Lee D."/>
            <person name="Won M."/>
            <person name="Han B.-H."/>
            <person name="Hong S.-B."/>
            <person name="Kwon S.-W."/>
        </authorList>
    </citation>
    <scope>NUCLEOTIDE SEQUENCE</scope>
    <source>
        <strain evidence="3">BB3-R1</strain>
    </source>
</reference>
<feature type="compositionally biased region" description="Polar residues" evidence="2">
    <location>
        <begin position="100"/>
        <end position="115"/>
    </location>
</feature>
<dbReference type="PANTHER" id="PTHR41302">
    <property type="entry name" value="PRESPORE-SPECIFIC TRANSCRIPTIONAL REGULATOR RSFA-RELATED"/>
    <property type="match status" value="1"/>
</dbReference>
<dbReference type="NCBIfam" id="TIGR02894">
    <property type="entry name" value="DNA_bind_RsfA"/>
    <property type="match status" value="1"/>
</dbReference>
<dbReference type="InterPro" id="IPR014243">
    <property type="entry name" value="RsfA-like"/>
</dbReference>
<gene>
    <name evidence="3" type="ORF">NDK47_09785</name>
</gene>
<dbReference type="RefSeq" id="WP_251874636.1">
    <property type="nucleotide sequence ID" value="NZ_CP098755.1"/>
</dbReference>
<name>A0ABY4WKC4_9BACL</name>
<proteinExistence type="predicted"/>
<evidence type="ECO:0000256" key="1">
    <source>
        <dbReference type="SAM" id="Coils"/>
    </source>
</evidence>
<protein>
    <submittedName>
        <fullName evidence="3">RsfA family transcriptional regulator</fullName>
    </submittedName>
</protein>
<dbReference type="EMBL" id="CP098755">
    <property type="protein sequence ID" value="USG67537.1"/>
    <property type="molecule type" value="Genomic_DNA"/>
</dbReference>
<keyword evidence="1" id="KW-0175">Coiled coil</keyword>
<evidence type="ECO:0000313" key="3">
    <source>
        <dbReference type="EMBL" id="USG67537.1"/>
    </source>
</evidence>
<evidence type="ECO:0000256" key="2">
    <source>
        <dbReference type="SAM" id="MobiDB-lite"/>
    </source>
</evidence>
<accession>A0ABY4WKC4</accession>
<feature type="coiled-coil region" evidence="1">
    <location>
        <begin position="132"/>
        <end position="180"/>
    </location>
</feature>
<dbReference type="Proteomes" id="UP001056500">
    <property type="component" value="Chromosome"/>
</dbReference>
<dbReference type="PANTHER" id="PTHR41302:SF2">
    <property type="entry name" value="PRESPORE SPECIFIC TRANSCRIPTIONAL ACTIVATOR RSFA"/>
    <property type="match status" value="1"/>
</dbReference>
<evidence type="ECO:0000313" key="4">
    <source>
        <dbReference type="Proteomes" id="UP001056500"/>
    </source>
</evidence>